<feature type="region of interest" description="Disordered" evidence="1">
    <location>
        <begin position="48"/>
        <end position="82"/>
    </location>
</feature>
<comment type="caution">
    <text evidence="3">The sequence shown here is derived from an EMBL/GenBank/DDBJ whole genome shotgun (WGS) entry which is preliminary data.</text>
</comment>
<accession>A0A6P0C5F3</accession>
<dbReference type="Proteomes" id="UP000468591">
    <property type="component" value="Unassembled WGS sequence"/>
</dbReference>
<gene>
    <name evidence="3" type="ORF">GV827_01490</name>
</gene>
<name>A0A6P0C5F3_9RHOB</name>
<proteinExistence type="predicted"/>
<evidence type="ECO:0000256" key="1">
    <source>
        <dbReference type="SAM" id="MobiDB-lite"/>
    </source>
</evidence>
<keyword evidence="4" id="KW-1185">Reference proteome</keyword>
<keyword evidence="2" id="KW-0812">Transmembrane</keyword>
<dbReference type="EMBL" id="JAABNT010000001">
    <property type="protein sequence ID" value="NEK21077.1"/>
    <property type="molecule type" value="Genomic_DNA"/>
</dbReference>
<feature type="transmembrane region" description="Helical" evidence="2">
    <location>
        <begin position="20"/>
        <end position="39"/>
    </location>
</feature>
<evidence type="ECO:0000313" key="4">
    <source>
        <dbReference type="Proteomes" id="UP000468591"/>
    </source>
</evidence>
<evidence type="ECO:0000256" key="2">
    <source>
        <dbReference type="SAM" id="Phobius"/>
    </source>
</evidence>
<protein>
    <submittedName>
        <fullName evidence="3">Uncharacterized protein</fullName>
    </submittedName>
</protein>
<dbReference type="AlphaFoldDB" id="A0A6P0C5F3"/>
<dbReference type="RefSeq" id="WP_164351917.1">
    <property type="nucleotide sequence ID" value="NZ_JAABNT010000001.1"/>
</dbReference>
<sequence>MSAPDTNIERQETNHKPALLGIRGALIFGVLMIVLMIGFTMSRGETPSAETLIGDEPAQTTERNGAAGVKIDSYAPGTNETN</sequence>
<keyword evidence="2" id="KW-1133">Transmembrane helix</keyword>
<keyword evidence="2" id="KW-0472">Membrane</keyword>
<organism evidence="3 4">
    <name type="scientific">Sulfitobacter sediminilitoris</name>
    <dbReference type="NCBI Taxonomy" id="2698830"/>
    <lineage>
        <taxon>Bacteria</taxon>
        <taxon>Pseudomonadati</taxon>
        <taxon>Pseudomonadota</taxon>
        <taxon>Alphaproteobacteria</taxon>
        <taxon>Rhodobacterales</taxon>
        <taxon>Roseobacteraceae</taxon>
        <taxon>Sulfitobacter</taxon>
    </lineage>
</organism>
<reference evidence="3 4" key="1">
    <citation type="submission" date="2020-01" db="EMBL/GenBank/DDBJ databases">
        <title>Sulfitobacter sediminilitoris sp. nov., isolated from a tidal flat.</title>
        <authorList>
            <person name="Park S."/>
            <person name="Yoon J.-H."/>
        </authorList>
    </citation>
    <scope>NUCLEOTIDE SEQUENCE [LARGE SCALE GENOMIC DNA]</scope>
    <source>
        <strain evidence="3 4">JBTF-M27</strain>
    </source>
</reference>
<evidence type="ECO:0000313" key="3">
    <source>
        <dbReference type="EMBL" id="NEK21077.1"/>
    </source>
</evidence>